<evidence type="ECO:0000256" key="3">
    <source>
        <dbReference type="ARBA" id="ARBA00022692"/>
    </source>
</evidence>
<keyword evidence="6" id="KW-0813">Transport</keyword>
<keyword evidence="6" id="KW-0653">Protein transport</keyword>
<evidence type="ECO:0000313" key="11">
    <source>
        <dbReference type="Proteomes" id="UP000306196"/>
    </source>
</evidence>
<dbReference type="InterPro" id="IPR002898">
    <property type="entry name" value="MotA_ExbB_proton_chnl"/>
</dbReference>
<comment type="similarity">
    <text evidence="6">Belongs to the exbB/tolQ family.</text>
</comment>
<accession>A0A5R8KCC4</accession>
<keyword evidence="3 7" id="KW-0812">Transmembrane</keyword>
<evidence type="ECO:0000256" key="2">
    <source>
        <dbReference type="ARBA" id="ARBA00022475"/>
    </source>
</evidence>
<evidence type="ECO:0000256" key="6">
    <source>
        <dbReference type="RuleBase" id="RU004057"/>
    </source>
</evidence>
<sequence length="288" mass="31475">MQLLTQNTHSPIMRHLRNILLACALVFTVSAATLYAQEEAPPAEGAEVTRTVEHKSLLDKFKEGGWVMYPLTVFSMVIVWLSTDLWMRTATNKLSPPAHVDGAKDFFRLGDYVGAYQHCKINPSPFCNNVRVGLSFIGDGQEATENAMFDEINKLNASMTTRINYLSVIGVCAPMVGLVGTVGGMMGAFSEMGTAGITNPGALAGHIGEVLMATAAGLAVAIPAFMMFYVLRNKLQGSMHQLQDITFSLFRKMPYEDLKDCHVGEEEFFAARPNWIGEEDEATTAVPV</sequence>
<feature type="transmembrane region" description="Helical" evidence="7">
    <location>
        <begin position="66"/>
        <end position="87"/>
    </location>
</feature>
<dbReference type="PANTHER" id="PTHR30625">
    <property type="entry name" value="PROTEIN TOLQ"/>
    <property type="match status" value="1"/>
</dbReference>
<feature type="transmembrane region" description="Helical" evidence="7">
    <location>
        <begin position="163"/>
        <end position="190"/>
    </location>
</feature>
<comment type="subcellular location">
    <subcellularLocation>
        <location evidence="1">Cell membrane</location>
        <topology evidence="1">Multi-pass membrane protein</topology>
    </subcellularLocation>
    <subcellularLocation>
        <location evidence="6">Membrane</location>
        <topology evidence="6">Multi-pass membrane protein</topology>
    </subcellularLocation>
</comment>
<keyword evidence="4 7" id="KW-1133">Transmembrane helix</keyword>
<keyword evidence="11" id="KW-1185">Reference proteome</keyword>
<evidence type="ECO:0000256" key="1">
    <source>
        <dbReference type="ARBA" id="ARBA00004651"/>
    </source>
</evidence>
<evidence type="ECO:0000256" key="8">
    <source>
        <dbReference type="SAM" id="SignalP"/>
    </source>
</evidence>
<keyword evidence="2" id="KW-1003">Cell membrane</keyword>
<dbReference type="GO" id="GO:0005886">
    <property type="term" value="C:plasma membrane"/>
    <property type="evidence" value="ECO:0007669"/>
    <property type="project" value="UniProtKB-SubCell"/>
</dbReference>
<dbReference type="PANTHER" id="PTHR30625:SF17">
    <property type="entry name" value="TOLQ-RELATED"/>
    <property type="match status" value="1"/>
</dbReference>
<dbReference type="Pfam" id="PF01618">
    <property type="entry name" value="MotA_ExbB"/>
    <property type="match status" value="1"/>
</dbReference>
<keyword evidence="5 7" id="KW-0472">Membrane</keyword>
<dbReference type="AlphaFoldDB" id="A0A5R8KCC4"/>
<evidence type="ECO:0000256" key="5">
    <source>
        <dbReference type="ARBA" id="ARBA00023136"/>
    </source>
</evidence>
<dbReference type="InterPro" id="IPR050790">
    <property type="entry name" value="ExbB/TolQ_transport"/>
</dbReference>
<comment type="caution">
    <text evidence="10">The sequence shown here is derived from an EMBL/GenBank/DDBJ whole genome shotgun (WGS) entry which is preliminary data.</text>
</comment>
<feature type="signal peptide" evidence="8">
    <location>
        <begin position="1"/>
        <end position="31"/>
    </location>
</feature>
<feature type="chain" id="PRO_5024365407" evidence="8">
    <location>
        <begin position="32"/>
        <end position="288"/>
    </location>
</feature>
<feature type="domain" description="MotA/TolQ/ExbB proton channel" evidence="9">
    <location>
        <begin position="138"/>
        <end position="243"/>
    </location>
</feature>
<proteinExistence type="inferred from homology"/>
<evidence type="ECO:0000313" key="10">
    <source>
        <dbReference type="EMBL" id="TLD69585.1"/>
    </source>
</evidence>
<keyword evidence="8" id="KW-0732">Signal</keyword>
<evidence type="ECO:0000259" key="9">
    <source>
        <dbReference type="Pfam" id="PF01618"/>
    </source>
</evidence>
<evidence type="ECO:0000256" key="7">
    <source>
        <dbReference type="SAM" id="Phobius"/>
    </source>
</evidence>
<dbReference type="EMBL" id="VAUV01000012">
    <property type="protein sequence ID" value="TLD69585.1"/>
    <property type="molecule type" value="Genomic_DNA"/>
</dbReference>
<protein>
    <submittedName>
        <fullName evidence="10">MotA/TolQ/ExbB proton channel family protein</fullName>
    </submittedName>
</protein>
<name>A0A5R8KCC4_9BACT</name>
<evidence type="ECO:0000256" key="4">
    <source>
        <dbReference type="ARBA" id="ARBA00022989"/>
    </source>
</evidence>
<dbReference type="Proteomes" id="UP000306196">
    <property type="component" value="Unassembled WGS sequence"/>
</dbReference>
<dbReference type="GO" id="GO:0017038">
    <property type="term" value="P:protein import"/>
    <property type="evidence" value="ECO:0007669"/>
    <property type="project" value="TreeGrafter"/>
</dbReference>
<dbReference type="OrthoDB" id="4045at2"/>
<gene>
    <name evidence="10" type="ORF">FEM03_16640</name>
</gene>
<feature type="transmembrane region" description="Helical" evidence="7">
    <location>
        <begin position="210"/>
        <end position="231"/>
    </location>
</feature>
<reference evidence="10 11" key="1">
    <citation type="submission" date="2019-05" db="EMBL/GenBank/DDBJ databases">
        <title>Verrucobacter flavum gen. nov., sp. nov. a new member of the family Verrucomicrobiaceae.</title>
        <authorList>
            <person name="Szuroczki S."/>
            <person name="Abbaszade G."/>
            <person name="Szabo A."/>
            <person name="Felfoldi T."/>
            <person name="Schumann P."/>
            <person name="Boka K."/>
            <person name="Keki Z."/>
            <person name="Toumi M."/>
            <person name="Toth E."/>
        </authorList>
    </citation>
    <scope>NUCLEOTIDE SEQUENCE [LARGE SCALE GENOMIC DNA]</scope>
    <source>
        <strain evidence="10 11">MG-N-17</strain>
    </source>
</reference>
<organism evidence="10 11">
    <name type="scientific">Phragmitibacter flavus</name>
    <dbReference type="NCBI Taxonomy" id="2576071"/>
    <lineage>
        <taxon>Bacteria</taxon>
        <taxon>Pseudomonadati</taxon>
        <taxon>Verrucomicrobiota</taxon>
        <taxon>Verrucomicrobiia</taxon>
        <taxon>Verrucomicrobiales</taxon>
        <taxon>Verrucomicrobiaceae</taxon>
        <taxon>Phragmitibacter</taxon>
    </lineage>
</organism>